<dbReference type="AlphaFoldDB" id="A0A7W9G8C5"/>
<evidence type="ECO:0000256" key="1">
    <source>
        <dbReference type="SAM" id="SignalP"/>
    </source>
</evidence>
<protein>
    <recommendedName>
        <fullName evidence="4">Lipoprotein</fullName>
    </recommendedName>
</protein>
<dbReference type="EMBL" id="JACHMB010000001">
    <property type="protein sequence ID" value="MBB5778986.1"/>
    <property type="molecule type" value="Genomic_DNA"/>
</dbReference>
<keyword evidence="1" id="KW-0732">Signal</keyword>
<feature type="signal peptide" evidence="1">
    <location>
        <begin position="1"/>
        <end position="25"/>
    </location>
</feature>
<gene>
    <name evidence="2" type="ORF">HD596_005742</name>
</gene>
<evidence type="ECO:0008006" key="4">
    <source>
        <dbReference type="Google" id="ProtNLM"/>
    </source>
</evidence>
<accession>A0A7W9G8C5</accession>
<comment type="caution">
    <text evidence="2">The sequence shown here is derived from an EMBL/GenBank/DDBJ whole genome shotgun (WGS) entry which is preliminary data.</text>
</comment>
<feature type="chain" id="PRO_5038787249" description="Lipoprotein" evidence="1">
    <location>
        <begin position="26"/>
        <end position="173"/>
    </location>
</feature>
<organism evidence="2 3">
    <name type="scientific">Nonomuraea jabiensis</name>
    <dbReference type="NCBI Taxonomy" id="882448"/>
    <lineage>
        <taxon>Bacteria</taxon>
        <taxon>Bacillati</taxon>
        <taxon>Actinomycetota</taxon>
        <taxon>Actinomycetes</taxon>
        <taxon>Streptosporangiales</taxon>
        <taxon>Streptosporangiaceae</taxon>
        <taxon>Nonomuraea</taxon>
    </lineage>
</organism>
<reference evidence="2 3" key="1">
    <citation type="submission" date="2020-08" db="EMBL/GenBank/DDBJ databases">
        <title>Sequencing the genomes of 1000 actinobacteria strains.</title>
        <authorList>
            <person name="Klenk H.-P."/>
        </authorList>
    </citation>
    <scope>NUCLEOTIDE SEQUENCE [LARGE SCALE GENOMIC DNA]</scope>
    <source>
        <strain evidence="2 3">DSM 45507</strain>
    </source>
</reference>
<dbReference type="Proteomes" id="UP000579153">
    <property type="component" value="Unassembled WGS sequence"/>
</dbReference>
<proteinExistence type="predicted"/>
<dbReference type="PROSITE" id="PS51257">
    <property type="entry name" value="PROKAR_LIPOPROTEIN"/>
    <property type="match status" value="1"/>
</dbReference>
<evidence type="ECO:0000313" key="3">
    <source>
        <dbReference type="Proteomes" id="UP000579153"/>
    </source>
</evidence>
<evidence type="ECO:0000313" key="2">
    <source>
        <dbReference type="EMBL" id="MBB5778986.1"/>
    </source>
</evidence>
<keyword evidence="3" id="KW-1185">Reference proteome</keyword>
<dbReference type="RefSeq" id="WP_185072364.1">
    <property type="nucleotide sequence ID" value="NZ_JACHMB010000001.1"/>
</dbReference>
<name>A0A7W9G8C5_9ACTN</name>
<sequence>MFRSVRLIIAAAVLVAGCAPGGALGGAMNASADKPTITKAQALARIEQLINGTVSVIRPKPELELHQPSLNDSLCLDPVDGGSEDRLIINRTYYLRGLPKDSLKKVIAEVKAYWQSQGHYIEAQSGNGLQLYGRSRPDDFFITIGWTEGDVLTLSSTSTCLWPNGTPEPSSTP</sequence>